<accession>A0ACC8EN16</accession>
<dbReference type="EMBL" id="KV748257">
    <property type="protein sequence ID" value="OCK87655.1"/>
    <property type="molecule type" value="Genomic_DNA"/>
</dbReference>
<reference evidence="1 2" key="1">
    <citation type="journal article" date="2016" name="Nat. Commun.">
        <title>Ectomycorrhizal ecology is imprinted in the genome of the dominant symbiotic fungus Cenococcum geophilum.</title>
        <authorList>
            <consortium name="DOE Joint Genome Institute"/>
            <person name="Peter M."/>
            <person name="Kohler A."/>
            <person name="Ohm R.A."/>
            <person name="Kuo A."/>
            <person name="Krutzmann J."/>
            <person name="Morin E."/>
            <person name="Arend M."/>
            <person name="Barry K.W."/>
            <person name="Binder M."/>
            <person name="Choi C."/>
            <person name="Clum A."/>
            <person name="Copeland A."/>
            <person name="Grisel N."/>
            <person name="Haridas S."/>
            <person name="Kipfer T."/>
            <person name="LaButti K."/>
            <person name="Lindquist E."/>
            <person name="Lipzen A."/>
            <person name="Maire R."/>
            <person name="Meier B."/>
            <person name="Mihaltcheva S."/>
            <person name="Molinier V."/>
            <person name="Murat C."/>
            <person name="Poggeler S."/>
            <person name="Quandt C.A."/>
            <person name="Sperisen C."/>
            <person name="Tritt A."/>
            <person name="Tisserant E."/>
            <person name="Crous P.W."/>
            <person name="Henrissat B."/>
            <person name="Nehls U."/>
            <person name="Egli S."/>
            <person name="Spatafora J.W."/>
            <person name="Grigoriev I.V."/>
            <person name="Martin F.M."/>
        </authorList>
    </citation>
    <scope>NUCLEOTIDE SEQUENCE [LARGE SCALE GENOMIC DNA]</scope>
    <source>
        <strain evidence="1 2">1.58</strain>
    </source>
</reference>
<keyword evidence="2" id="KW-1185">Reference proteome</keyword>
<dbReference type="Proteomes" id="UP000250078">
    <property type="component" value="Unassembled WGS sequence"/>
</dbReference>
<protein>
    <submittedName>
        <fullName evidence="1">Riboflavin synthase domain-like protein</fullName>
    </submittedName>
</protein>
<name>A0ACC8EN16_9PEZI</name>
<organism evidence="1 2">
    <name type="scientific">Cenococcum geophilum 1.58</name>
    <dbReference type="NCBI Taxonomy" id="794803"/>
    <lineage>
        <taxon>Eukaryota</taxon>
        <taxon>Fungi</taxon>
        <taxon>Dikarya</taxon>
        <taxon>Ascomycota</taxon>
        <taxon>Pezizomycotina</taxon>
        <taxon>Dothideomycetes</taxon>
        <taxon>Pleosporomycetidae</taxon>
        <taxon>Gloniales</taxon>
        <taxon>Gloniaceae</taxon>
        <taxon>Cenococcum</taxon>
    </lineage>
</organism>
<evidence type="ECO:0000313" key="1">
    <source>
        <dbReference type="EMBL" id="OCK87655.1"/>
    </source>
</evidence>
<proteinExistence type="predicted"/>
<gene>
    <name evidence="1" type="ORF">K441DRAFT_648084</name>
</gene>
<evidence type="ECO:0000313" key="2">
    <source>
        <dbReference type="Proteomes" id="UP000250078"/>
    </source>
</evidence>
<sequence length="814" mass="91330">MLMHWEQWGSFNHRVPSQPLYPRGIAGRAELDPARLSCRVQAGSTTMEGTPLSLERATSDIIPSSADIAASEGMSLSTGVISEGVKQLKQEATGEVTQSLVQRLVRNTLSSAETIKSIPSSLEATSQCTQDVLSSRTALVLYGSETGNSQDVAEEMGRLTERLRFNTQVSELNSVTVRQLLLPSVVLIAISTTGQGDLPANAQAFWKMLRSVRLRLGCLHSVRFTSFGLGDTSYPKFNWAHRKLYNRLVQLGAQPICDRGEADDQHPEGVDGSFLPWSIKLRQRLLEEYPLPDGIETIRDDVLLEPKWILDFANVEAISASTKISQNGKRILDLENSIDHSDLQPESPDIPPEDLLAISGSLTATVVSNTRLTPPTHWQDVRHLTLTATSQHLYCPGDTLTVYPKNFPSDVTQFLKIMNWLPIADSPLKFIPTSSVALSSHTSSPLHNPPSPSDLTLRKLLTNYLDIISIPRRSFFSQLAHFTDDPFHRERLLEFTNPEYIDELYDYTTRPRRSILEVLQEFESVHIPWQHVCSIIPFMRGRQFSIASGGRLKTVEYALTKLSAIRNSQEAAPIKELHGKRSGSQKDHTRFELLIAIVKYRTVIKRIRQGVCTRYIASLQPGQQLSVTLQKGALGISKTESDKPVIMVGPGTGVAPMRALIYERLVWQKETMQESTSGQKGGDTQMRELKGNTRPTDMLFFGCRNSQADFFFKQEWETLKKEKVMLDVFPAFSRDQKNKLYVQDLIRSHAGRVYEVLAVQNGLIYICGSSGKMPQAVRESLIEVFQQQGNINHDDAEAYLIAMEKTGRYKQETW</sequence>